<dbReference type="WBParaSite" id="nRc.2.0.1.t11441-RA">
    <property type="protein sequence ID" value="nRc.2.0.1.t11441-RA"/>
    <property type="gene ID" value="nRc.2.0.1.g11441"/>
</dbReference>
<comment type="subcellular location">
    <subcellularLocation>
        <location evidence="1">Lysosome membrane</location>
        <topology evidence="1">Lipid-anchor</topology>
        <orientation evidence="1">Cytoplasmic side</orientation>
    </subcellularLocation>
</comment>
<dbReference type="GO" id="GO:1903744">
    <property type="term" value="P:positive regulation of anterograde synaptic vesicle transport"/>
    <property type="evidence" value="ECO:0007669"/>
    <property type="project" value="TreeGrafter"/>
</dbReference>
<sequence length="217" mass="24592">MGQEHSSNKDSHSSLVALARGIGPRANRTVNTGQVVIVNTGLDEKNCMQDDEDFKRLQNIPIFYPILRNSLNIPGVKDEVDINTKFDHRAIYAFFSKFQEQLSQSTEFICSEQLNIVSKIRETDHTVSTLLNCLVERQKLTARLLADLNKTREINNQLIKITACLQEIVPMAQALNELLPETERLPPLDLSVTIRNQSIVFDDIEQKVVDECPNSEN</sequence>
<dbReference type="GO" id="GO:0098574">
    <property type="term" value="C:cytoplasmic side of lysosomal membrane"/>
    <property type="evidence" value="ECO:0007669"/>
    <property type="project" value="TreeGrafter"/>
</dbReference>
<evidence type="ECO:0000256" key="6">
    <source>
        <dbReference type="ARBA" id="ARBA00023288"/>
    </source>
</evidence>
<dbReference type="PANTHER" id="PTHR31634:SF2">
    <property type="entry name" value="BLOC-1-RELATED COMPLEX SUBUNIT 5"/>
    <property type="match status" value="1"/>
</dbReference>
<comment type="similarity">
    <text evidence="2">Belongs to the BORCS5 family.</text>
</comment>
<evidence type="ECO:0000256" key="3">
    <source>
        <dbReference type="ARBA" id="ARBA00022300"/>
    </source>
</evidence>
<dbReference type="GO" id="GO:0072384">
    <property type="term" value="P:organelle transport along microtubule"/>
    <property type="evidence" value="ECO:0007669"/>
    <property type="project" value="TreeGrafter"/>
</dbReference>
<evidence type="ECO:0000256" key="2">
    <source>
        <dbReference type="ARBA" id="ARBA00010235"/>
    </source>
</evidence>
<keyword evidence="4" id="KW-0472">Membrane</keyword>
<keyword evidence="6" id="KW-0449">Lipoprotein</keyword>
<evidence type="ECO:0000256" key="5">
    <source>
        <dbReference type="ARBA" id="ARBA00023228"/>
    </source>
</evidence>
<dbReference type="OMA" id="EGRPHDP"/>
<dbReference type="GO" id="GO:0032418">
    <property type="term" value="P:lysosome localization"/>
    <property type="evidence" value="ECO:0007669"/>
    <property type="project" value="InterPro"/>
</dbReference>
<evidence type="ECO:0000256" key="4">
    <source>
        <dbReference type="ARBA" id="ARBA00023136"/>
    </source>
</evidence>
<evidence type="ECO:0000256" key="1">
    <source>
        <dbReference type="ARBA" id="ARBA00004122"/>
    </source>
</evidence>
<reference evidence="8" key="1">
    <citation type="submission" date="2022-11" db="UniProtKB">
        <authorList>
            <consortium name="WormBaseParasite"/>
        </authorList>
    </citation>
    <scope>IDENTIFICATION</scope>
</reference>
<keyword evidence="5" id="KW-0458">Lysosome</keyword>
<evidence type="ECO:0000313" key="7">
    <source>
        <dbReference type="Proteomes" id="UP000887565"/>
    </source>
</evidence>
<dbReference type="PANTHER" id="PTHR31634">
    <property type="entry name" value="BLOC-1-RELATED COMPLEX SUBUNIT 5"/>
    <property type="match status" value="1"/>
</dbReference>
<evidence type="ECO:0000313" key="8">
    <source>
        <dbReference type="WBParaSite" id="nRc.2.0.1.t11441-RA"/>
    </source>
</evidence>
<name>A0A915IE12_ROMCU</name>
<accession>A0A915IE12</accession>
<dbReference type="Proteomes" id="UP000887565">
    <property type="component" value="Unplaced"/>
</dbReference>
<dbReference type="GO" id="GO:0099078">
    <property type="term" value="C:BORC complex"/>
    <property type="evidence" value="ECO:0007669"/>
    <property type="project" value="TreeGrafter"/>
</dbReference>
<proteinExistence type="inferred from homology"/>
<keyword evidence="7" id="KW-1185">Reference proteome</keyword>
<dbReference type="CDD" id="cd22789">
    <property type="entry name" value="BORCS5-like"/>
    <property type="match status" value="1"/>
</dbReference>
<dbReference type="AlphaFoldDB" id="A0A915IE12"/>
<dbReference type="GO" id="GO:0030672">
    <property type="term" value="C:synaptic vesicle membrane"/>
    <property type="evidence" value="ECO:0007669"/>
    <property type="project" value="TreeGrafter"/>
</dbReference>
<dbReference type="Pfam" id="PF10158">
    <property type="entry name" value="LOH1CR12"/>
    <property type="match status" value="1"/>
</dbReference>
<organism evidence="7 8">
    <name type="scientific">Romanomermis culicivorax</name>
    <name type="common">Nematode worm</name>
    <dbReference type="NCBI Taxonomy" id="13658"/>
    <lineage>
        <taxon>Eukaryota</taxon>
        <taxon>Metazoa</taxon>
        <taxon>Ecdysozoa</taxon>
        <taxon>Nematoda</taxon>
        <taxon>Enoplea</taxon>
        <taxon>Dorylaimia</taxon>
        <taxon>Mermithida</taxon>
        <taxon>Mermithoidea</taxon>
        <taxon>Mermithidae</taxon>
        <taxon>Romanomermis</taxon>
    </lineage>
</organism>
<protein>
    <recommendedName>
        <fullName evidence="3">BLOC-1-related complex subunit 5</fullName>
    </recommendedName>
</protein>
<dbReference type="InterPro" id="IPR018780">
    <property type="entry name" value="TBORCS5"/>
</dbReference>